<keyword evidence="3" id="KW-1185">Reference proteome</keyword>
<feature type="region of interest" description="Disordered" evidence="1">
    <location>
        <begin position="1"/>
        <end position="21"/>
    </location>
</feature>
<gene>
    <name evidence="2" type="ORF">ACCUM_0092</name>
</gene>
<evidence type="ECO:0000313" key="2">
    <source>
        <dbReference type="EMBL" id="TMQ76098.1"/>
    </source>
</evidence>
<dbReference type="Proteomes" id="UP000306324">
    <property type="component" value="Unassembled WGS sequence"/>
</dbReference>
<sequence>MQRHEQQDGITAGRGSPPGHGCDKAIDIIWIAKAKPSFRPLRF</sequence>
<evidence type="ECO:0000313" key="3">
    <source>
        <dbReference type="Proteomes" id="UP000306324"/>
    </source>
</evidence>
<reference evidence="2 3" key="1">
    <citation type="submission" date="2019-04" db="EMBL/GenBank/DDBJ databases">
        <title>A novel phosphate-accumulating bacterium identified in bioreactor for phosphate removal from wastewater.</title>
        <authorList>
            <person name="Kotlyarov R.Y."/>
            <person name="Beletsky A.V."/>
            <person name="Kallistova A.Y."/>
            <person name="Dorofeev A.G."/>
            <person name="Nikolaev Y.Y."/>
            <person name="Pimenov N.V."/>
            <person name="Ravin N.V."/>
            <person name="Mardanov A.V."/>
        </authorList>
    </citation>
    <scope>NUCLEOTIDE SEQUENCE [LARGE SCALE GENOMIC DNA]</scope>
    <source>
        <strain evidence="2 3">Bin19</strain>
    </source>
</reference>
<organism evidence="2 3">
    <name type="scientific">Candidatus Accumulibacter phosphatis</name>
    <dbReference type="NCBI Taxonomy" id="327160"/>
    <lineage>
        <taxon>Bacteria</taxon>
        <taxon>Pseudomonadati</taxon>
        <taxon>Pseudomonadota</taxon>
        <taxon>Betaproteobacteria</taxon>
        <taxon>Candidatus Accumulibacter</taxon>
    </lineage>
</organism>
<dbReference type="EMBL" id="SWAD01000063">
    <property type="protein sequence ID" value="TMQ76098.1"/>
    <property type="molecule type" value="Genomic_DNA"/>
</dbReference>
<name>A0A5S4EL48_9PROT</name>
<protein>
    <submittedName>
        <fullName evidence="2">Uncharacterized protein</fullName>
    </submittedName>
</protein>
<accession>A0A5S4EL48</accession>
<evidence type="ECO:0000256" key="1">
    <source>
        <dbReference type="SAM" id="MobiDB-lite"/>
    </source>
</evidence>
<dbReference type="AlphaFoldDB" id="A0A5S4EL48"/>
<comment type="caution">
    <text evidence="2">The sequence shown here is derived from an EMBL/GenBank/DDBJ whole genome shotgun (WGS) entry which is preliminary data.</text>
</comment>
<proteinExistence type="predicted"/>